<accession>A0ABD5URT2</accession>
<protein>
    <submittedName>
        <fullName evidence="2">DUF5805 domain-containing protein</fullName>
    </submittedName>
</protein>
<dbReference type="Proteomes" id="UP001596296">
    <property type="component" value="Unassembled WGS sequence"/>
</dbReference>
<dbReference type="EMBL" id="JBHSXL010000004">
    <property type="protein sequence ID" value="MFC6892096.1"/>
    <property type="molecule type" value="Genomic_DNA"/>
</dbReference>
<gene>
    <name evidence="2" type="ORF">ACFQE9_05635</name>
</gene>
<dbReference type="Pfam" id="PF19121">
    <property type="entry name" value="DUF5805"/>
    <property type="match status" value="1"/>
</dbReference>
<evidence type="ECO:0000313" key="3">
    <source>
        <dbReference type="Proteomes" id="UP001596296"/>
    </source>
</evidence>
<comment type="caution">
    <text evidence="2">The sequence shown here is derived from an EMBL/GenBank/DDBJ whole genome shotgun (WGS) entry which is preliminary data.</text>
</comment>
<organism evidence="2 3">
    <name type="scientific">Halopenitus salinus</name>
    <dbReference type="NCBI Taxonomy" id="1198295"/>
    <lineage>
        <taxon>Archaea</taxon>
        <taxon>Methanobacteriati</taxon>
        <taxon>Methanobacteriota</taxon>
        <taxon>Stenosarchaea group</taxon>
        <taxon>Halobacteria</taxon>
        <taxon>Halobacteriales</taxon>
        <taxon>Haloferacaceae</taxon>
        <taxon>Halopenitus</taxon>
    </lineage>
</organism>
<proteinExistence type="predicted"/>
<keyword evidence="3" id="KW-1185">Reference proteome</keyword>
<evidence type="ECO:0000313" key="2">
    <source>
        <dbReference type="EMBL" id="MFC6892096.1"/>
    </source>
</evidence>
<feature type="region of interest" description="Disordered" evidence="1">
    <location>
        <begin position="48"/>
        <end position="75"/>
    </location>
</feature>
<reference evidence="2 3" key="1">
    <citation type="journal article" date="2019" name="Int. J. Syst. Evol. Microbiol.">
        <title>The Global Catalogue of Microorganisms (GCM) 10K type strain sequencing project: providing services to taxonomists for standard genome sequencing and annotation.</title>
        <authorList>
            <consortium name="The Broad Institute Genomics Platform"/>
            <consortium name="The Broad Institute Genome Sequencing Center for Infectious Disease"/>
            <person name="Wu L."/>
            <person name="Ma J."/>
        </authorList>
    </citation>
    <scope>NUCLEOTIDE SEQUENCE [LARGE SCALE GENOMIC DNA]</scope>
    <source>
        <strain evidence="2 3">SKJ47</strain>
    </source>
</reference>
<sequence>MSEDPNTDRTSVRTYVPAYQKEEWSEHADELGMSQSEFVRTMVQAGRRGFDLDGGDDRTVEEPADQHPDPGGGDLEDRIQTILEREGVISWNDLLEEVTGEIETQLEETLDRLQDEGAVRYRGREGGYVLIDE</sequence>
<feature type="compositionally biased region" description="Basic and acidic residues" evidence="1">
    <location>
        <begin position="48"/>
        <end position="68"/>
    </location>
</feature>
<dbReference type="AlphaFoldDB" id="A0ABD5URT2"/>
<dbReference type="RefSeq" id="WP_379741622.1">
    <property type="nucleotide sequence ID" value="NZ_JBHSVN010000001.1"/>
</dbReference>
<evidence type="ECO:0000256" key="1">
    <source>
        <dbReference type="SAM" id="MobiDB-lite"/>
    </source>
</evidence>
<dbReference type="InterPro" id="IPR043828">
    <property type="entry name" value="DUF5805"/>
</dbReference>
<name>A0ABD5URT2_9EURY</name>